<feature type="coiled-coil region" evidence="6">
    <location>
        <begin position="257"/>
        <end position="291"/>
    </location>
</feature>
<dbReference type="GO" id="GO:0007062">
    <property type="term" value="P:sister chromatid cohesion"/>
    <property type="evidence" value="ECO:0007669"/>
    <property type="project" value="InterPro"/>
</dbReference>
<dbReference type="Pfam" id="PF06470">
    <property type="entry name" value="SMC_hinge"/>
    <property type="match status" value="1"/>
</dbReference>
<comment type="similarity">
    <text evidence="6">Belongs to the SMC family.</text>
</comment>
<feature type="coiled-coil region" evidence="6">
    <location>
        <begin position="169"/>
        <end position="210"/>
    </location>
</feature>
<dbReference type="GO" id="GO:0016887">
    <property type="term" value="F:ATP hydrolysis activity"/>
    <property type="evidence" value="ECO:0007669"/>
    <property type="project" value="InterPro"/>
</dbReference>
<feature type="coiled-coil region" evidence="6">
    <location>
        <begin position="576"/>
        <end position="617"/>
    </location>
</feature>
<dbReference type="InterPro" id="IPR011890">
    <property type="entry name" value="SMC_prok"/>
</dbReference>
<dbReference type="GO" id="GO:0007059">
    <property type="term" value="P:chromosome segregation"/>
    <property type="evidence" value="ECO:0007669"/>
    <property type="project" value="UniProtKB-UniRule"/>
</dbReference>
<evidence type="ECO:0000256" key="4">
    <source>
        <dbReference type="ARBA" id="ARBA00023054"/>
    </source>
</evidence>
<proteinExistence type="inferred from homology"/>
<keyword evidence="4 6" id="KW-0175">Coiled coil</keyword>
<dbReference type="OrthoDB" id="9808768at2"/>
<dbReference type="KEGG" id="skn:SKUN_00303"/>
<dbReference type="GO" id="GO:0005694">
    <property type="term" value="C:chromosome"/>
    <property type="evidence" value="ECO:0007669"/>
    <property type="project" value="InterPro"/>
</dbReference>
<name>A0A0K2JG56_SPIKU</name>
<dbReference type="Gene3D" id="1.20.1060.20">
    <property type="match status" value="1"/>
</dbReference>
<dbReference type="PANTHER" id="PTHR43977">
    <property type="entry name" value="STRUCTURAL MAINTENANCE OF CHROMOSOMES PROTEIN 3"/>
    <property type="match status" value="1"/>
</dbReference>
<feature type="coiled-coil region" evidence="6">
    <location>
        <begin position="778"/>
        <end position="805"/>
    </location>
</feature>
<feature type="domain" description="SMC hinge" evidence="7">
    <location>
        <begin position="416"/>
        <end position="535"/>
    </location>
</feature>
<dbReference type="Gene3D" id="3.30.70.1620">
    <property type="match status" value="1"/>
</dbReference>
<sequence length="988" mass="113178">MLFLKKIEAFGFKSFADPLIVNFDHEMIGIVGPNGSGKSNINDAIRWCLGEQSIKSLRGNNSEDVIFNGSETKPGLNIAEVKLIFNNTNRIFAMDYDEIEIIRRVFRGNGENEYFINKQRVRLKDIQDFAMDSGLTKSSLAIISQGNINAFAEAKPLERRALFEEAAGVAKYKRRKLEALKKLDRSNENLARLKDILNEIKRKLPSLKRQSEKAIKYKTLKDKLNQIELAVLVKDITFFNDKLLELRLQQKKNISTKQDADRELKNKEIEYNELNKENFNLDSKINVLTKEFQSLVSEISDLKVHKIELDNKEAALKMSNNDITITNMVNNYNELTVNFQNEREKLATLETQQQEYRAQRETFNTKQAGLNEQLGAINKTIIRLESELERAQHNFENQDNLHEGVKNIINNKNVLPGIMGLVQDIINVDEKYEQAIVTALSGRLQDILVKNVDSAKRAISYLKQNRAGRATFIPLDVISPFYLNSDEEFVIKSVRGYLGLGNNLVKVKKEFRIAVDYLLSRYLICTNFDSAQEIGKLTKYRYNIVTLDGEILRPQGAVTGGSRRTRMTIVNPEKELRILNEKLAMQTEEYHNILKQLNMLRRQLDEINEVIAENQASIGAGKRQIEIIIYDQTKLQNEYQLLTSKNINETKIVENEVVLNITDQIKQKELLKTKIEQQLNVASNLKDKQSLVINELNNQIGEKRYYISALQEQISKMNTDLSIINVKIQQNLTRLTEEYQMTYDHAKTLELKVIDNEDLIRDEIKQLRSDLSQIGNVNLEAIEEYKEENDRFQFMNNEYNDANDSVKNLLKSIDEMDSIMKEQFDKIIKEVNENLPSTFEVLFGGGSARIIYTEPENLLETGVDIKVSPPGKNIANLNLLSGGEKSLVALSVLFAILKVRPIPLVILDEAEAPLDPANVERFAKYIRSFVDTTQFIVVTHRVGTMEHCDVLYGATMQQKGVTKIVGIKLQQAAEMIKEFENKLENKKA</sequence>
<dbReference type="InterPro" id="IPR003395">
    <property type="entry name" value="RecF/RecN/SMC_N"/>
</dbReference>
<dbReference type="Gene3D" id="3.40.50.300">
    <property type="entry name" value="P-loop containing nucleotide triphosphate hydrolases"/>
    <property type="match status" value="2"/>
</dbReference>
<dbReference type="PATRIC" id="fig|273035.7.peg.359"/>
<dbReference type="AlphaFoldDB" id="A0A0K2JG56"/>
<protein>
    <recommendedName>
        <fullName evidence="6">Chromosome partition protein Smc</fullName>
    </recommendedName>
</protein>
<dbReference type="HAMAP" id="MF_01894">
    <property type="entry name" value="Smc_prok"/>
    <property type="match status" value="1"/>
</dbReference>
<evidence type="ECO:0000256" key="3">
    <source>
        <dbReference type="ARBA" id="ARBA00022840"/>
    </source>
</evidence>
<dbReference type="PIRSF" id="PIRSF005719">
    <property type="entry name" value="SMC"/>
    <property type="match status" value="1"/>
</dbReference>
<dbReference type="EMBL" id="CP010899">
    <property type="protein sequence ID" value="ALA97221.1"/>
    <property type="molecule type" value="Genomic_DNA"/>
</dbReference>
<dbReference type="STRING" id="273035.SKUN_00303"/>
<evidence type="ECO:0000256" key="6">
    <source>
        <dbReference type="HAMAP-Rule" id="MF_01894"/>
    </source>
</evidence>
<gene>
    <name evidence="6" type="primary">smc</name>
    <name evidence="8" type="ORF">SKUN_00303</name>
</gene>
<feature type="binding site" evidence="6">
    <location>
        <begin position="33"/>
        <end position="40"/>
    </location>
    <ligand>
        <name>ATP</name>
        <dbReference type="ChEBI" id="CHEBI:30616"/>
    </ligand>
</feature>
<organism evidence="8 9">
    <name type="scientific">Spiroplasma kunkelii CR2-3x</name>
    <dbReference type="NCBI Taxonomy" id="273035"/>
    <lineage>
        <taxon>Bacteria</taxon>
        <taxon>Bacillati</taxon>
        <taxon>Mycoplasmatota</taxon>
        <taxon>Mollicutes</taxon>
        <taxon>Entomoplasmatales</taxon>
        <taxon>Spiroplasmataceae</taxon>
        <taxon>Spiroplasma</taxon>
    </lineage>
</organism>
<dbReference type="GO" id="GO:0030261">
    <property type="term" value="P:chromosome condensation"/>
    <property type="evidence" value="ECO:0007669"/>
    <property type="project" value="InterPro"/>
</dbReference>
<dbReference type="Pfam" id="PF02463">
    <property type="entry name" value="SMC_N"/>
    <property type="match status" value="1"/>
</dbReference>
<keyword evidence="2 6" id="KW-0547">Nucleotide-binding</keyword>
<evidence type="ECO:0000313" key="8">
    <source>
        <dbReference type="EMBL" id="ALA97221.1"/>
    </source>
</evidence>
<dbReference type="InterPro" id="IPR010935">
    <property type="entry name" value="SMC_hinge"/>
</dbReference>
<dbReference type="GO" id="GO:0005524">
    <property type="term" value="F:ATP binding"/>
    <property type="evidence" value="ECO:0007669"/>
    <property type="project" value="UniProtKB-UniRule"/>
</dbReference>
<keyword evidence="1 6" id="KW-0963">Cytoplasm</keyword>
<comment type="subcellular location">
    <subcellularLocation>
        <location evidence="6">Cytoplasm</location>
    </subcellularLocation>
</comment>
<dbReference type="RefSeq" id="WP_053390552.1">
    <property type="nucleotide sequence ID" value="NZ_CP010899.1"/>
</dbReference>
<dbReference type="Proteomes" id="UP000062963">
    <property type="component" value="Chromosome"/>
</dbReference>
<keyword evidence="3 6" id="KW-0067">ATP-binding</keyword>
<dbReference type="GO" id="GO:0005737">
    <property type="term" value="C:cytoplasm"/>
    <property type="evidence" value="ECO:0007669"/>
    <property type="project" value="UniProtKB-SubCell"/>
</dbReference>
<feature type="coiled-coil region" evidence="6">
    <location>
        <begin position="332"/>
        <end position="401"/>
    </location>
</feature>
<comment type="subunit">
    <text evidence="6">Homodimer.</text>
</comment>
<dbReference type="GO" id="GO:0003677">
    <property type="term" value="F:DNA binding"/>
    <property type="evidence" value="ECO:0007669"/>
    <property type="project" value="UniProtKB-UniRule"/>
</dbReference>
<dbReference type="GO" id="GO:0006260">
    <property type="term" value="P:DNA replication"/>
    <property type="evidence" value="ECO:0007669"/>
    <property type="project" value="UniProtKB-UniRule"/>
</dbReference>
<evidence type="ECO:0000313" key="9">
    <source>
        <dbReference type="Proteomes" id="UP000062963"/>
    </source>
</evidence>
<dbReference type="InterPro" id="IPR027417">
    <property type="entry name" value="P-loop_NTPase"/>
</dbReference>
<evidence type="ECO:0000256" key="2">
    <source>
        <dbReference type="ARBA" id="ARBA00022741"/>
    </source>
</evidence>
<keyword evidence="9" id="KW-1185">Reference proteome</keyword>
<dbReference type="InterPro" id="IPR036277">
    <property type="entry name" value="SMC_hinge_sf"/>
</dbReference>
<comment type="domain">
    <text evidence="6">Contains large globular domains required for ATP hydrolysis at each terminus and a third globular domain forming a flexible hinge near the middle of the molecule. These domains are separated by coiled-coil structures.</text>
</comment>
<evidence type="ECO:0000256" key="1">
    <source>
        <dbReference type="ARBA" id="ARBA00022490"/>
    </source>
</evidence>
<dbReference type="SMART" id="SM00968">
    <property type="entry name" value="SMC_hinge"/>
    <property type="match status" value="1"/>
</dbReference>
<reference evidence="8 9" key="1">
    <citation type="journal article" date="2015" name="Genome Announc.">
        <title>Complete Genome Sequence of Spiroplasma kunkelii Strain CR2-3x, Causal Agent of Corn Stunt Disease in Zea mays L.</title>
        <authorList>
            <person name="Davis R.E."/>
            <person name="Shao J."/>
            <person name="Dally E.L."/>
            <person name="Zhao Y."/>
            <person name="Gasparich G.E."/>
            <person name="Gaynor B.J."/>
            <person name="Athey J.C."/>
            <person name="Harrison N.A."/>
            <person name="Donofrio N."/>
        </authorList>
    </citation>
    <scope>NUCLEOTIDE SEQUENCE [LARGE SCALE GENOMIC DNA]</scope>
    <source>
        <strain evidence="8 9">CR2-3x</strain>
    </source>
</reference>
<keyword evidence="5 6" id="KW-0238">DNA-binding</keyword>
<evidence type="ECO:0000256" key="5">
    <source>
        <dbReference type="ARBA" id="ARBA00023125"/>
    </source>
</evidence>
<evidence type="ECO:0000259" key="7">
    <source>
        <dbReference type="SMART" id="SM00968"/>
    </source>
</evidence>
<dbReference type="SUPFAM" id="SSF75553">
    <property type="entry name" value="Smc hinge domain"/>
    <property type="match status" value="1"/>
</dbReference>
<comment type="function">
    <text evidence="6">Required for chromosome condensation and partitioning.</text>
</comment>
<dbReference type="InterPro" id="IPR024704">
    <property type="entry name" value="SMC"/>
</dbReference>
<accession>A0A0K2JG56</accession>
<dbReference type="SUPFAM" id="SSF52540">
    <property type="entry name" value="P-loop containing nucleoside triphosphate hydrolases"/>
    <property type="match status" value="1"/>
</dbReference>
<dbReference type="CDD" id="cd03278">
    <property type="entry name" value="ABC_SMC_barmotin"/>
    <property type="match status" value="1"/>
</dbReference>